<evidence type="ECO:0000259" key="2">
    <source>
        <dbReference type="Pfam" id="PF21741"/>
    </source>
</evidence>
<dbReference type="EMBL" id="AZHW01000174">
    <property type="protein sequence ID" value="ETX02126.1"/>
    <property type="molecule type" value="Genomic_DNA"/>
</dbReference>
<dbReference type="Proteomes" id="UP000019141">
    <property type="component" value="Unassembled WGS sequence"/>
</dbReference>
<sequence length="114" mass="13186">METLIGSTIPVFVGITVVLFGGAGWMAGRALATSWQPLGYVIPYGVLMGFGARFLTYALFQGRFLTWSGYLLSTVVILAVMCVSYRFYYTRQMVRQYPWLYERRWLFAWRERIG</sequence>
<feature type="transmembrane region" description="Helical" evidence="1">
    <location>
        <begin position="6"/>
        <end position="26"/>
    </location>
</feature>
<evidence type="ECO:0000256" key="1">
    <source>
        <dbReference type="SAM" id="Phobius"/>
    </source>
</evidence>
<dbReference type="InterPro" id="IPR049201">
    <property type="entry name" value="DUF6867"/>
</dbReference>
<keyword evidence="1" id="KW-1133">Transmembrane helix</keyword>
<accession>W4LWI6</accession>
<evidence type="ECO:0000313" key="4">
    <source>
        <dbReference type="Proteomes" id="UP000019141"/>
    </source>
</evidence>
<feature type="transmembrane region" description="Helical" evidence="1">
    <location>
        <begin position="38"/>
        <end position="60"/>
    </location>
</feature>
<proteinExistence type="predicted"/>
<evidence type="ECO:0000313" key="3">
    <source>
        <dbReference type="EMBL" id="ETX02126.1"/>
    </source>
</evidence>
<protein>
    <submittedName>
        <fullName evidence="3">Membrane protein</fullName>
    </submittedName>
</protein>
<organism evidence="3 4">
    <name type="scientific">Entotheonella factor</name>
    <dbReference type="NCBI Taxonomy" id="1429438"/>
    <lineage>
        <taxon>Bacteria</taxon>
        <taxon>Pseudomonadati</taxon>
        <taxon>Nitrospinota/Tectimicrobiota group</taxon>
        <taxon>Candidatus Tectimicrobiota</taxon>
        <taxon>Candidatus Entotheonellia</taxon>
        <taxon>Candidatus Entotheonellales</taxon>
        <taxon>Candidatus Entotheonellaceae</taxon>
        <taxon>Candidatus Entotheonella</taxon>
    </lineage>
</organism>
<dbReference type="Pfam" id="PF21741">
    <property type="entry name" value="DUF6867"/>
    <property type="match status" value="1"/>
</dbReference>
<comment type="caution">
    <text evidence="3">The sequence shown here is derived from an EMBL/GenBank/DDBJ whole genome shotgun (WGS) entry which is preliminary data.</text>
</comment>
<feature type="transmembrane region" description="Helical" evidence="1">
    <location>
        <begin position="66"/>
        <end position="88"/>
    </location>
</feature>
<keyword evidence="1" id="KW-0812">Transmembrane</keyword>
<name>W4LWI6_ENTF1</name>
<keyword evidence="1" id="KW-0472">Membrane</keyword>
<feature type="domain" description="DUF6867" evidence="2">
    <location>
        <begin position="8"/>
        <end position="112"/>
    </location>
</feature>
<gene>
    <name evidence="3" type="ORF">ETSY1_04700</name>
</gene>
<dbReference type="HOGENOM" id="CLU_147829_0_0_7"/>
<keyword evidence="4" id="KW-1185">Reference proteome</keyword>
<dbReference type="AlphaFoldDB" id="W4LWI6"/>
<reference evidence="3 4" key="1">
    <citation type="journal article" date="2014" name="Nature">
        <title>An environmental bacterial taxon with a large and distinct metabolic repertoire.</title>
        <authorList>
            <person name="Wilson M.C."/>
            <person name="Mori T."/>
            <person name="Ruckert C."/>
            <person name="Uria A.R."/>
            <person name="Helf M.J."/>
            <person name="Takada K."/>
            <person name="Gernert C."/>
            <person name="Steffens U.A."/>
            <person name="Heycke N."/>
            <person name="Schmitt S."/>
            <person name="Rinke C."/>
            <person name="Helfrich E.J."/>
            <person name="Brachmann A.O."/>
            <person name="Gurgui C."/>
            <person name="Wakimoto T."/>
            <person name="Kracht M."/>
            <person name="Crusemann M."/>
            <person name="Hentschel U."/>
            <person name="Abe I."/>
            <person name="Matsunaga S."/>
            <person name="Kalinowski J."/>
            <person name="Takeyama H."/>
            <person name="Piel J."/>
        </authorList>
    </citation>
    <scope>NUCLEOTIDE SEQUENCE [LARGE SCALE GENOMIC DNA]</scope>
    <source>
        <strain evidence="4">TSY1</strain>
    </source>
</reference>